<comment type="caution">
    <text evidence="1">The sequence shown here is derived from an EMBL/GenBank/DDBJ whole genome shotgun (WGS) entry which is preliminary data.</text>
</comment>
<dbReference type="EMBL" id="MCGR01000009">
    <property type="protein sequence ID" value="ORY88652.1"/>
    <property type="molecule type" value="Genomic_DNA"/>
</dbReference>
<dbReference type="OrthoDB" id="2543597at2759"/>
<keyword evidence="2" id="KW-1185">Reference proteome</keyword>
<evidence type="ECO:0000313" key="1">
    <source>
        <dbReference type="EMBL" id="ORY88652.1"/>
    </source>
</evidence>
<sequence length="95" mass="10363">MAPISAYPRSTLRSLLKAWSPDGSATLSRDFDALAYIAYLTFLQRLAKESRAVAEGEAGVARRTKTGAAKKVKRIMLGKKEIRKAKKAVLKGLKA</sequence>
<dbReference type="InterPro" id="IPR009072">
    <property type="entry name" value="Histone-fold"/>
</dbReference>
<dbReference type="AlphaFoldDB" id="A0A1Y2FYM4"/>
<organism evidence="1 2">
    <name type="scientific">Leucosporidium creatinivorum</name>
    <dbReference type="NCBI Taxonomy" id="106004"/>
    <lineage>
        <taxon>Eukaryota</taxon>
        <taxon>Fungi</taxon>
        <taxon>Dikarya</taxon>
        <taxon>Basidiomycota</taxon>
        <taxon>Pucciniomycotina</taxon>
        <taxon>Microbotryomycetes</taxon>
        <taxon>Leucosporidiales</taxon>
        <taxon>Leucosporidium</taxon>
    </lineage>
</organism>
<dbReference type="Proteomes" id="UP000193467">
    <property type="component" value="Unassembled WGS sequence"/>
</dbReference>
<protein>
    <submittedName>
        <fullName evidence="1">Uncharacterized protein</fullName>
    </submittedName>
</protein>
<dbReference type="Gene3D" id="1.10.20.10">
    <property type="entry name" value="Histone, subunit A"/>
    <property type="match status" value="1"/>
</dbReference>
<dbReference type="CDD" id="cd13732">
    <property type="entry name" value="HFD_CENP-W"/>
    <property type="match status" value="1"/>
</dbReference>
<evidence type="ECO:0000313" key="2">
    <source>
        <dbReference type="Proteomes" id="UP000193467"/>
    </source>
</evidence>
<reference evidence="1 2" key="1">
    <citation type="submission" date="2016-07" db="EMBL/GenBank/DDBJ databases">
        <title>Pervasive Adenine N6-methylation of Active Genes in Fungi.</title>
        <authorList>
            <consortium name="DOE Joint Genome Institute"/>
            <person name="Mondo S.J."/>
            <person name="Dannebaum R.O."/>
            <person name="Kuo R.C."/>
            <person name="Labutti K."/>
            <person name="Haridas S."/>
            <person name="Kuo A."/>
            <person name="Salamov A."/>
            <person name="Ahrendt S.R."/>
            <person name="Lipzen A."/>
            <person name="Sullivan W."/>
            <person name="Andreopoulos W.B."/>
            <person name="Clum A."/>
            <person name="Lindquist E."/>
            <person name="Daum C."/>
            <person name="Ramamoorthy G.K."/>
            <person name="Gryganskyi A."/>
            <person name="Culley D."/>
            <person name="Magnuson J.K."/>
            <person name="James T.Y."/>
            <person name="O'Malley M.A."/>
            <person name="Stajich J.E."/>
            <person name="Spatafora J.W."/>
            <person name="Visel A."/>
            <person name="Grigoriev I.V."/>
        </authorList>
    </citation>
    <scope>NUCLEOTIDE SEQUENCE [LARGE SCALE GENOMIC DNA]</scope>
    <source>
        <strain evidence="1 2">62-1032</strain>
    </source>
</reference>
<dbReference type="InParanoid" id="A0A1Y2FYM4"/>
<accession>A0A1Y2FYM4</accession>
<dbReference type="GO" id="GO:0046982">
    <property type="term" value="F:protein heterodimerization activity"/>
    <property type="evidence" value="ECO:0007669"/>
    <property type="project" value="InterPro"/>
</dbReference>
<gene>
    <name evidence="1" type="ORF">BCR35DRAFT_350886</name>
</gene>
<proteinExistence type="predicted"/>
<name>A0A1Y2FYM4_9BASI</name>